<dbReference type="EMBL" id="JZWT02000018">
    <property type="protein sequence ID" value="MFB6490974.1"/>
    <property type="molecule type" value="Genomic_DNA"/>
</dbReference>
<reference evidence="1" key="1">
    <citation type="submission" date="2024-07" db="EMBL/GenBank/DDBJ databases">
        <title>Metagenome and Metagenome-Assembled Genomes of Archaea from a hot spring from the geothermal field of Los Azufres, Mexico.</title>
        <authorList>
            <person name="Marin-Paredes R."/>
            <person name="Martinez-Romero E."/>
            <person name="Servin-Garciduenas L.E."/>
        </authorList>
    </citation>
    <scope>NUCLEOTIDE SEQUENCE</scope>
</reference>
<evidence type="ECO:0000313" key="2">
    <source>
        <dbReference type="Proteomes" id="UP000033636"/>
    </source>
</evidence>
<dbReference type="Proteomes" id="UP000033636">
    <property type="component" value="Unassembled WGS sequence"/>
</dbReference>
<sequence length="273" mass="28431">GLISSLVGGFVDEFGNVVAGKGPIAFIAHMDEIGLLATHIEEDGRVAAQPIGALEREAVHGARVLAYGDGWEAVGVAEARGEEILVDFGDGGAAAPSPPLPISFYKEPRAEGRRIFSPSLDDRAGCWALAEASRRIDAKFIWSTQEELESLGAAAALKGVKLAVVVDAMPCCRGGVRLGGGAVLVGADDFGVYGLFRRAAELARRKGVPAQIAASDGGSDAYAAQLFGVPALYIGIPVKHLHSPAEAADLADIASAVELMELIAEDWQYLIKA</sequence>
<comment type="caution">
    <text evidence="1">The sequence shown here is derived from an EMBL/GenBank/DDBJ whole genome shotgun (WGS) entry which is preliminary data.</text>
</comment>
<protein>
    <submittedName>
        <fullName evidence="1">M42 family peptidase</fullName>
    </submittedName>
</protein>
<feature type="non-terminal residue" evidence="1">
    <location>
        <position position="1"/>
    </location>
</feature>
<gene>
    <name evidence="1" type="ORF">TU35_007000</name>
</gene>
<organism evidence="1 2">
    <name type="scientific">Thermoproteus sp. AZ2</name>
    <dbReference type="NCBI Taxonomy" id="1609232"/>
    <lineage>
        <taxon>Archaea</taxon>
        <taxon>Thermoproteota</taxon>
        <taxon>Thermoprotei</taxon>
        <taxon>Thermoproteales</taxon>
        <taxon>Thermoproteaceae</taxon>
        <taxon>Thermoproteus</taxon>
    </lineage>
</organism>
<name>A0ACC6V1N2_9CREN</name>
<evidence type="ECO:0000313" key="1">
    <source>
        <dbReference type="EMBL" id="MFB6490974.1"/>
    </source>
</evidence>
<accession>A0ACC6V1N2</accession>
<proteinExistence type="predicted"/>